<comment type="caution">
    <text evidence="2">The sequence shown here is derived from an EMBL/GenBank/DDBJ whole genome shotgun (WGS) entry which is preliminary data.</text>
</comment>
<dbReference type="EMBL" id="JAANYN010000003">
    <property type="protein sequence ID" value="NHE57144.1"/>
    <property type="molecule type" value="Genomic_DNA"/>
</dbReference>
<reference evidence="2 3" key="1">
    <citation type="submission" date="2020-03" db="EMBL/GenBank/DDBJ databases">
        <title>Cyclobacterium plantarum sp. nov., a marine bacterium isolated from a coastal-marine wetland.</title>
        <authorList>
            <person name="Sanchez-Porro C."/>
            <person name="Ventosa A."/>
            <person name="Amoozegar M."/>
        </authorList>
    </citation>
    <scope>NUCLEOTIDE SEQUENCE [LARGE SCALE GENOMIC DNA]</scope>
    <source>
        <strain evidence="2 3">GBPx2</strain>
    </source>
</reference>
<keyword evidence="3" id="KW-1185">Reference proteome</keyword>
<proteinExistence type="predicted"/>
<evidence type="ECO:0000313" key="2">
    <source>
        <dbReference type="EMBL" id="NHE57144.1"/>
    </source>
</evidence>
<feature type="transmembrane region" description="Helical" evidence="1">
    <location>
        <begin position="88"/>
        <end position="111"/>
    </location>
</feature>
<keyword evidence="1" id="KW-1133">Transmembrane helix</keyword>
<evidence type="ECO:0000256" key="1">
    <source>
        <dbReference type="SAM" id="Phobius"/>
    </source>
</evidence>
<evidence type="ECO:0000313" key="3">
    <source>
        <dbReference type="Proteomes" id="UP000649799"/>
    </source>
</evidence>
<keyword evidence="1" id="KW-0812">Transmembrane</keyword>
<keyword evidence="1" id="KW-0472">Membrane</keyword>
<feature type="transmembrane region" description="Helical" evidence="1">
    <location>
        <begin position="196"/>
        <end position="218"/>
    </location>
</feature>
<dbReference type="Proteomes" id="UP000649799">
    <property type="component" value="Unassembled WGS sequence"/>
</dbReference>
<accession>A0ABX0H676</accession>
<gene>
    <name evidence="2" type="ORF">G9Q97_09990</name>
</gene>
<name>A0ABX0H676_9BACT</name>
<dbReference type="RefSeq" id="WP_166146359.1">
    <property type="nucleotide sequence ID" value="NZ_JAANYN010000003.1"/>
</dbReference>
<protein>
    <submittedName>
        <fullName evidence="2">ABC transporter permease subunit</fullName>
    </submittedName>
</protein>
<feature type="transmembrane region" description="Helical" evidence="1">
    <location>
        <begin position="225"/>
        <end position="245"/>
    </location>
</feature>
<feature type="transmembrane region" description="Helical" evidence="1">
    <location>
        <begin position="42"/>
        <end position="67"/>
    </location>
</feature>
<organism evidence="2 3">
    <name type="scientific">Cyclobacterium plantarum</name>
    <dbReference type="NCBI Taxonomy" id="2716263"/>
    <lineage>
        <taxon>Bacteria</taxon>
        <taxon>Pseudomonadati</taxon>
        <taxon>Bacteroidota</taxon>
        <taxon>Cytophagia</taxon>
        <taxon>Cytophagales</taxon>
        <taxon>Cyclobacteriaceae</taxon>
        <taxon>Cyclobacterium</taxon>
    </lineage>
</organism>
<feature type="transmembrane region" description="Helical" evidence="1">
    <location>
        <begin position="117"/>
        <end position="143"/>
    </location>
</feature>
<dbReference type="Pfam" id="PF12679">
    <property type="entry name" value="ABC2_membrane_2"/>
    <property type="match status" value="1"/>
</dbReference>
<feature type="transmembrane region" description="Helical" evidence="1">
    <location>
        <begin position="155"/>
        <end position="176"/>
    </location>
</feature>
<sequence length="255" mass="28893">MFKIAKFIISDLIKNWIILLYAFFLLLATIGFFLLQGQGDKAILGVLNLTLMLVPMITVIFSTIYYYNMYEFMVLLMAQPLKRGSIIGSFYLGLLVSLGLAIVAGLGLPLWLMHPHWVSLVLSGVALLLSGIFIGLALLVAVWVRDKARGMGFALFLWVYFVLIFDGLVLLMMYNFSDYPIEKVVLYITFLNPVDLGRIMVLMQTEAAALMGYSGAIFQQFFSEWWGLIASLLIMLAWAFIPVAFSFRMFRDKDL</sequence>
<feature type="transmembrane region" description="Helical" evidence="1">
    <location>
        <begin position="12"/>
        <end position="36"/>
    </location>
</feature>